<dbReference type="Proteomes" id="UP000501408">
    <property type="component" value="Chromosome 2"/>
</dbReference>
<proteinExistence type="predicted"/>
<keyword evidence="2" id="KW-1185">Reference proteome</keyword>
<sequence length="51" mass="5892">MFSLQAIRVRIGMIRLGIVNDDYSLAGEEIETKTARYHCVPCKVSYQLWTD</sequence>
<evidence type="ECO:0000313" key="1">
    <source>
        <dbReference type="EMBL" id="QIR07751.1"/>
    </source>
</evidence>
<dbReference type="EMBL" id="CP050267">
    <property type="protein sequence ID" value="QIR07751.1"/>
    <property type="molecule type" value="Genomic_DNA"/>
</dbReference>
<dbReference type="RefSeq" id="WP_158011236.1">
    <property type="nucleotide sequence ID" value="NZ_CP050267.1"/>
</dbReference>
<accession>A0ABX6K895</accession>
<name>A0ABX6K895_SALCS</name>
<protein>
    <submittedName>
        <fullName evidence="1">Uncharacterized protein</fullName>
    </submittedName>
</protein>
<gene>
    <name evidence="1" type="ORF">HBA18_15235</name>
</gene>
<evidence type="ECO:0000313" key="2">
    <source>
        <dbReference type="Proteomes" id="UP000501408"/>
    </source>
</evidence>
<organism evidence="1 2">
    <name type="scientific">Salinivibrio costicola</name>
    <name type="common">Vibrio costicola</name>
    <dbReference type="NCBI Taxonomy" id="51367"/>
    <lineage>
        <taxon>Bacteria</taxon>
        <taxon>Pseudomonadati</taxon>
        <taxon>Pseudomonadota</taxon>
        <taxon>Gammaproteobacteria</taxon>
        <taxon>Vibrionales</taxon>
        <taxon>Vibrionaceae</taxon>
        <taxon>Salinivibrio</taxon>
    </lineage>
</organism>
<reference evidence="1 2" key="1">
    <citation type="submission" date="2020-03" db="EMBL/GenBank/DDBJ databases">
        <title>Genome mining reveals the biosynthetic pathways of PHA and ectoines of the halophilic strain Salinivibrio costicola M318 isolated from fermented shrimp paste.</title>
        <authorList>
            <person name="Doan T.V."/>
            <person name="Tran L.T."/>
            <person name="Trieu T.A."/>
            <person name="Nguyen Q.V."/>
            <person name="Quach T.N."/>
            <person name="Phi T.Q."/>
            <person name="Kumar S."/>
        </authorList>
    </citation>
    <scope>NUCLEOTIDE SEQUENCE [LARGE SCALE GENOMIC DNA]</scope>
    <source>
        <strain evidence="1 2">M318</strain>
    </source>
</reference>